<dbReference type="OrthoDB" id="8277777at2"/>
<comment type="caution">
    <text evidence="2">The sequence shown here is derived from an EMBL/GenBank/DDBJ whole genome shotgun (WGS) entry which is preliminary data.</text>
</comment>
<dbReference type="EMBL" id="MKIN01000027">
    <property type="protein sequence ID" value="OLP47519.1"/>
    <property type="molecule type" value="Genomic_DNA"/>
</dbReference>
<evidence type="ECO:0000313" key="2">
    <source>
        <dbReference type="EMBL" id="OLP47519.1"/>
    </source>
</evidence>
<name>A0A1Q8ZZC1_9HYPH</name>
<keyword evidence="3" id="KW-1185">Reference proteome</keyword>
<reference evidence="1 4" key="2">
    <citation type="submission" date="2020-08" db="EMBL/GenBank/DDBJ databases">
        <title>Genomic Encyclopedia of Type Strains, Phase IV (KMG-IV): sequencing the most valuable type-strain genomes for metagenomic binning, comparative biology and taxonomic classification.</title>
        <authorList>
            <person name="Goeker M."/>
        </authorList>
    </citation>
    <scope>NUCLEOTIDE SEQUENCE [LARGE SCALE GENOMIC DNA]</scope>
    <source>
        <strain evidence="1 4">DSM 100021</strain>
    </source>
</reference>
<protein>
    <submittedName>
        <fullName evidence="2">Uncharacterized protein</fullName>
    </submittedName>
</protein>
<dbReference type="AlphaFoldDB" id="A0A1Q8ZZC1"/>
<dbReference type="RefSeq" id="WP_075616699.1">
    <property type="nucleotide sequence ID" value="NZ_JACIED010000002.1"/>
</dbReference>
<sequence length="118" mass="12458">MNRVGQVLSASTLAAVSFGGASQAAIEFVSEDGKSHQLHSIVGKRLTVVPLQGLQSSDPLHQVVKTEDSHSSQARRLQAAIIADPKLMRHMESHQVDVTTIVGLAQADDGSVTVFTSA</sequence>
<gene>
    <name evidence="2" type="ORF">BJF91_03690</name>
    <name evidence="1" type="ORF">GGQ71_001798</name>
</gene>
<dbReference type="Proteomes" id="UP000544107">
    <property type="component" value="Unassembled WGS sequence"/>
</dbReference>
<dbReference type="Proteomes" id="UP000185598">
    <property type="component" value="Unassembled WGS sequence"/>
</dbReference>
<evidence type="ECO:0000313" key="4">
    <source>
        <dbReference type="Proteomes" id="UP000544107"/>
    </source>
</evidence>
<reference evidence="2 3" key="1">
    <citation type="submission" date="2016-09" db="EMBL/GenBank/DDBJ databases">
        <title>Rhizobium oryziradicis sp. nov., isolated from the root of rice.</title>
        <authorList>
            <person name="Zhao J."/>
            <person name="Zhang X."/>
        </authorList>
    </citation>
    <scope>NUCLEOTIDE SEQUENCE [LARGE SCALE GENOMIC DNA]</scope>
    <source>
        <strain evidence="2 3">14971</strain>
    </source>
</reference>
<evidence type="ECO:0000313" key="3">
    <source>
        <dbReference type="Proteomes" id="UP000185598"/>
    </source>
</evidence>
<accession>A0A1Q8ZZC1</accession>
<proteinExistence type="predicted"/>
<evidence type="ECO:0000313" key="1">
    <source>
        <dbReference type="EMBL" id="MBB4007535.1"/>
    </source>
</evidence>
<organism evidence="2 3">
    <name type="scientific">Allorhizobium taibaishanense</name>
    <dbReference type="NCBI Taxonomy" id="887144"/>
    <lineage>
        <taxon>Bacteria</taxon>
        <taxon>Pseudomonadati</taxon>
        <taxon>Pseudomonadota</taxon>
        <taxon>Alphaproteobacteria</taxon>
        <taxon>Hyphomicrobiales</taxon>
        <taxon>Rhizobiaceae</taxon>
        <taxon>Rhizobium/Agrobacterium group</taxon>
        <taxon>Allorhizobium</taxon>
    </lineage>
</organism>
<dbReference type="EMBL" id="JACIED010000002">
    <property type="protein sequence ID" value="MBB4007535.1"/>
    <property type="molecule type" value="Genomic_DNA"/>
</dbReference>